<protein>
    <submittedName>
        <fullName evidence="2">Uncharacterized protein</fullName>
    </submittedName>
</protein>
<organism evidence="2">
    <name type="scientific">Bradyrhizobium diazoefficiens</name>
    <dbReference type="NCBI Taxonomy" id="1355477"/>
    <lineage>
        <taxon>Bacteria</taxon>
        <taxon>Pseudomonadati</taxon>
        <taxon>Pseudomonadota</taxon>
        <taxon>Alphaproteobacteria</taxon>
        <taxon>Hyphomicrobiales</taxon>
        <taxon>Nitrobacteraceae</taxon>
        <taxon>Bradyrhizobium</taxon>
    </lineage>
</organism>
<dbReference type="EMBL" id="AP023098">
    <property type="protein sequence ID" value="BCE83781.1"/>
    <property type="molecule type" value="Genomic_DNA"/>
</dbReference>
<name>A0A810C936_9BRAD</name>
<evidence type="ECO:0000256" key="1">
    <source>
        <dbReference type="SAM" id="Coils"/>
    </source>
</evidence>
<dbReference type="AlphaFoldDB" id="A0A810C936"/>
<sequence length="94" mass="10549">MSYKLLSRMAISESKAQRYDVEDGVRAARSVALHLFDLRRRKNEADQRVEAARDRLASVDVFALRAELEAALAEQADVEEKLSELQGENVLMAG</sequence>
<proteinExistence type="predicted"/>
<keyword evidence="1" id="KW-0175">Coiled coil</keyword>
<evidence type="ECO:0000313" key="2">
    <source>
        <dbReference type="EMBL" id="BCE83781.1"/>
    </source>
</evidence>
<accession>A0A810C936</accession>
<reference evidence="2" key="1">
    <citation type="submission" date="2020-05" db="EMBL/GenBank/DDBJ databases">
        <title>Complete genome sequence of Bradyrhizobium diazoefficiens XF9 isolated from soybean nodule.</title>
        <authorList>
            <person name="Noda R."/>
            <person name="Kakizaki K."/>
            <person name="Minamisawa K."/>
        </authorList>
    </citation>
    <scope>NUCLEOTIDE SEQUENCE</scope>
    <source>
        <strain evidence="2">XF9</strain>
    </source>
</reference>
<gene>
    <name evidence="2" type="ORF">XF9B_52020</name>
</gene>
<feature type="coiled-coil region" evidence="1">
    <location>
        <begin position="35"/>
        <end position="88"/>
    </location>
</feature>